<dbReference type="Gene3D" id="3.10.450.50">
    <property type="match status" value="1"/>
</dbReference>
<feature type="signal peptide" evidence="1">
    <location>
        <begin position="1"/>
        <end position="19"/>
    </location>
</feature>
<evidence type="ECO:0000256" key="1">
    <source>
        <dbReference type="SAM" id="SignalP"/>
    </source>
</evidence>
<dbReference type="EMBL" id="CP132932">
    <property type="protein sequence ID" value="XCB26313.1"/>
    <property type="molecule type" value="Genomic_DNA"/>
</dbReference>
<evidence type="ECO:0000259" key="2">
    <source>
        <dbReference type="Pfam" id="PF14534"/>
    </source>
</evidence>
<dbReference type="RefSeq" id="WP_353068893.1">
    <property type="nucleotide sequence ID" value="NZ_CP132932.1"/>
</dbReference>
<dbReference type="InterPro" id="IPR032710">
    <property type="entry name" value="NTF2-like_dom_sf"/>
</dbReference>
<name>A0AAU7ZCB6_9BACT</name>
<accession>A0AAU7ZCB6</accession>
<dbReference type="SUPFAM" id="SSF54427">
    <property type="entry name" value="NTF2-like"/>
    <property type="match status" value="1"/>
</dbReference>
<sequence length="174" mass="19317">MRRFVLLSLLLVSSVPAIAQPGVVSEIKGREEEFRQAELHYDMVAAAQILADDFVLISASDGKPHDKNWFLPIIGDSSDPMEALDYGDMDVRIYRTSAVVVSTVHEKFLFHGKPVEYSGPRTAVWVKIKRQWRLAAIHVSQISSKANHPLIDCDSGNSGRCHCLDWTGSPPCAN</sequence>
<dbReference type="InterPro" id="IPR027843">
    <property type="entry name" value="DUF4440"/>
</dbReference>
<feature type="domain" description="DUF4440" evidence="2">
    <location>
        <begin position="27"/>
        <end position="134"/>
    </location>
</feature>
<dbReference type="KEGG" id="temp:RBB75_18070"/>
<organism evidence="3">
    <name type="scientific">Tunturiibacter empetritectus</name>
    <dbReference type="NCBI Taxonomy" id="3069691"/>
    <lineage>
        <taxon>Bacteria</taxon>
        <taxon>Pseudomonadati</taxon>
        <taxon>Acidobacteriota</taxon>
        <taxon>Terriglobia</taxon>
        <taxon>Terriglobales</taxon>
        <taxon>Acidobacteriaceae</taxon>
        <taxon>Tunturiibacter</taxon>
    </lineage>
</organism>
<gene>
    <name evidence="3" type="ORF">RBB75_18070</name>
</gene>
<proteinExistence type="predicted"/>
<protein>
    <submittedName>
        <fullName evidence="3">Nuclear transport factor 2 family protein</fullName>
    </submittedName>
</protein>
<evidence type="ECO:0000313" key="3">
    <source>
        <dbReference type="EMBL" id="XCB26313.1"/>
    </source>
</evidence>
<keyword evidence="1" id="KW-0732">Signal</keyword>
<feature type="chain" id="PRO_5043437072" evidence="1">
    <location>
        <begin position="20"/>
        <end position="174"/>
    </location>
</feature>
<dbReference type="AlphaFoldDB" id="A0AAU7ZCB6"/>
<dbReference type="Pfam" id="PF14534">
    <property type="entry name" value="DUF4440"/>
    <property type="match status" value="1"/>
</dbReference>
<reference evidence="3" key="2">
    <citation type="journal article" date="2024" name="Environ. Microbiol.">
        <title>Genome analysis and description of Tunturibacter gen. nov. expands the diversity of Terriglobia in tundra soils.</title>
        <authorList>
            <person name="Messyasz A."/>
            <person name="Mannisto M.K."/>
            <person name="Kerkhof L.J."/>
            <person name="Haggblom M.M."/>
        </authorList>
    </citation>
    <scope>NUCLEOTIDE SEQUENCE</scope>
    <source>
        <strain evidence="3">M8UP23</strain>
    </source>
</reference>
<reference evidence="3" key="1">
    <citation type="submission" date="2023-08" db="EMBL/GenBank/DDBJ databases">
        <authorList>
            <person name="Messyasz A."/>
            <person name="Mannisto M.K."/>
            <person name="Kerkhof L.J."/>
            <person name="Haggblom M."/>
        </authorList>
    </citation>
    <scope>NUCLEOTIDE SEQUENCE</scope>
    <source>
        <strain evidence="3">M8UP23</strain>
    </source>
</reference>